<dbReference type="OrthoDB" id="3501663at2759"/>
<reference evidence="1" key="1">
    <citation type="submission" date="2021-07" db="EMBL/GenBank/DDBJ databases">
        <authorList>
            <person name="Branca A.L. A."/>
        </authorList>
    </citation>
    <scope>NUCLEOTIDE SEQUENCE</scope>
</reference>
<protein>
    <submittedName>
        <fullName evidence="1">Uncharacterized protein</fullName>
    </submittedName>
</protein>
<organism evidence="1 2">
    <name type="scientific">Penicillium nalgiovense</name>
    <dbReference type="NCBI Taxonomy" id="60175"/>
    <lineage>
        <taxon>Eukaryota</taxon>
        <taxon>Fungi</taxon>
        <taxon>Dikarya</taxon>
        <taxon>Ascomycota</taxon>
        <taxon>Pezizomycotina</taxon>
        <taxon>Eurotiomycetes</taxon>
        <taxon>Eurotiomycetidae</taxon>
        <taxon>Eurotiales</taxon>
        <taxon>Aspergillaceae</taxon>
        <taxon>Penicillium</taxon>
    </lineage>
</organism>
<evidence type="ECO:0000313" key="2">
    <source>
        <dbReference type="Proteomes" id="UP001153461"/>
    </source>
</evidence>
<proteinExistence type="predicted"/>
<name>A0A9W4HXD5_PENNA</name>
<sequence>MRSHQVCEFCPIHTSHGALSRAFSELVNHAFIVDRQADDGLEIVDSAPK</sequence>
<comment type="caution">
    <text evidence="1">The sequence shown here is derived from an EMBL/GenBank/DDBJ whole genome shotgun (WGS) entry which is preliminary data.</text>
</comment>
<gene>
    <name evidence="1" type="ORF">PNAL_LOCUS7105</name>
</gene>
<dbReference type="AlphaFoldDB" id="A0A9W4HXD5"/>
<accession>A0A9W4HXD5</accession>
<dbReference type="EMBL" id="CAJVNV010000400">
    <property type="protein sequence ID" value="CAG8187185.1"/>
    <property type="molecule type" value="Genomic_DNA"/>
</dbReference>
<evidence type="ECO:0000313" key="1">
    <source>
        <dbReference type="EMBL" id="CAG8187185.1"/>
    </source>
</evidence>
<dbReference type="Proteomes" id="UP001153461">
    <property type="component" value="Unassembled WGS sequence"/>
</dbReference>